<proteinExistence type="inferred from homology"/>
<dbReference type="InterPro" id="IPR005119">
    <property type="entry name" value="LysR_subst-bd"/>
</dbReference>
<dbReference type="OrthoDB" id="9798121at2"/>
<dbReference type="InterPro" id="IPR000847">
    <property type="entry name" value="LysR_HTH_N"/>
</dbReference>
<dbReference type="FunFam" id="1.10.10.10:FF:000001">
    <property type="entry name" value="LysR family transcriptional regulator"/>
    <property type="match status" value="1"/>
</dbReference>
<reference evidence="6 7" key="1">
    <citation type="submission" date="2019-04" db="EMBL/GenBank/DDBJ databases">
        <title>Shimia ponticola sp. nov., isolated from seawater.</title>
        <authorList>
            <person name="Kim Y.-O."/>
            <person name="Yoon J.-H."/>
        </authorList>
    </citation>
    <scope>NUCLEOTIDE SEQUENCE [LARGE SCALE GENOMIC DNA]</scope>
    <source>
        <strain evidence="6 7">MYP11</strain>
    </source>
</reference>
<dbReference type="InterPro" id="IPR058163">
    <property type="entry name" value="LysR-type_TF_proteobact-type"/>
</dbReference>
<dbReference type="InterPro" id="IPR036390">
    <property type="entry name" value="WH_DNA-bd_sf"/>
</dbReference>
<name>A0A4S4NDJ0_9RHOB</name>
<evidence type="ECO:0000256" key="1">
    <source>
        <dbReference type="ARBA" id="ARBA00009437"/>
    </source>
</evidence>
<dbReference type="EMBL" id="SRKY01000002">
    <property type="protein sequence ID" value="THH36815.1"/>
    <property type="molecule type" value="Genomic_DNA"/>
</dbReference>
<organism evidence="6 7">
    <name type="scientific">Aliishimia ponticola</name>
    <dbReference type="NCBI Taxonomy" id="2499833"/>
    <lineage>
        <taxon>Bacteria</taxon>
        <taxon>Pseudomonadati</taxon>
        <taxon>Pseudomonadota</taxon>
        <taxon>Alphaproteobacteria</taxon>
        <taxon>Rhodobacterales</taxon>
        <taxon>Paracoccaceae</taxon>
        <taxon>Aliishimia</taxon>
    </lineage>
</organism>
<dbReference type="GO" id="GO:0003700">
    <property type="term" value="F:DNA-binding transcription factor activity"/>
    <property type="evidence" value="ECO:0007669"/>
    <property type="project" value="InterPro"/>
</dbReference>
<protein>
    <submittedName>
        <fullName evidence="6">LysR family transcriptional regulator</fullName>
    </submittedName>
</protein>
<evidence type="ECO:0000259" key="5">
    <source>
        <dbReference type="PROSITE" id="PS50931"/>
    </source>
</evidence>
<dbReference type="PROSITE" id="PS50931">
    <property type="entry name" value="HTH_LYSR"/>
    <property type="match status" value="1"/>
</dbReference>
<keyword evidence="7" id="KW-1185">Reference proteome</keyword>
<dbReference type="RefSeq" id="WP_136462414.1">
    <property type="nucleotide sequence ID" value="NZ_SRKY01000002.1"/>
</dbReference>
<evidence type="ECO:0000313" key="6">
    <source>
        <dbReference type="EMBL" id="THH36815.1"/>
    </source>
</evidence>
<keyword evidence="4" id="KW-0804">Transcription</keyword>
<dbReference type="Proteomes" id="UP000306602">
    <property type="component" value="Unassembled WGS sequence"/>
</dbReference>
<dbReference type="PANTHER" id="PTHR30537">
    <property type="entry name" value="HTH-TYPE TRANSCRIPTIONAL REGULATOR"/>
    <property type="match status" value="1"/>
</dbReference>
<dbReference type="SUPFAM" id="SSF53850">
    <property type="entry name" value="Periplasmic binding protein-like II"/>
    <property type="match status" value="1"/>
</dbReference>
<dbReference type="GO" id="GO:0043565">
    <property type="term" value="F:sequence-specific DNA binding"/>
    <property type="evidence" value="ECO:0007669"/>
    <property type="project" value="TreeGrafter"/>
</dbReference>
<comment type="caution">
    <text evidence="6">The sequence shown here is derived from an EMBL/GenBank/DDBJ whole genome shotgun (WGS) entry which is preliminary data.</text>
</comment>
<evidence type="ECO:0000256" key="3">
    <source>
        <dbReference type="ARBA" id="ARBA00023125"/>
    </source>
</evidence>
<evidence type="ECO:0000313" key="7">
    <source>
        <dbReference type="Proteomes" id="UP000306602"/>
    </source>
</evidence>
<dbReference type="PANTHER" id="PTHR30537:SF3">
    <property type="entry name" value="TRANSCRIPTIONAL REGULATORY PROTEIN"/>
    <property type="match status" value="1"/>
</dbReference>
<dbReference type="AlphaFoldDB" id="A0A4S4NDJ0"/>
<keyword evidence="2" id="KW-0805">Transcription regulation</keyword>
<dbReference type="Pfam" id="PF03466">
    <property type="entry name" value="LysR_substrate"/>
    <property type="match status" value="1"/>
</dbReference>
<gene>
    <name evidence="6" type="ORF">E4Z66_07670</name>
</gene>
<evidence type="ECO:0000256" key="2">
    <source>
        <dbReference type="ARBA" id="ARBA00023015"/>
    </source>
</evidence>
<dbReference type="Gene3D" id="1.10.10.10">
    <property type="entry name" value="Winged helix-like DNA-binding domain superfamily/Winged helix DNA-binding domain"/>
    <property type="match status" value="1"/>
</dbReference>
<dbReference type="Pfam" id="PF00126">
    <property type="entry name" value="HTH_1"/>
    <property type="match status" value="1"/>
</dbReference>
<feature type="domain" description="HTH lysR-type" evidence="5">
    <location>
        <begin position="8"/>
        <end position="65"/>
    </location>
</feature>
<dbReference type="PRINTS" id="PR00039">
    <property type="entry name" value="HTHLYSR"/>
</dbReference>
<accession>A0A4S4NDJ0</accession>
<keyword evidence="3" id="KW-0238">DNA-binding</keyword>
<evidence type="ECO:0000256" key="4">
    <source>
        <dbReference type="ARBA" id="ARBA00023163"/>
    </source>
</evidence>
<dbReference type="InterPro" id="IPR036388">
    <property type="entry name" value="WH-like_DNA-bd_sf"/>
</dbReference>
<comment type="similarity">
    <text evidence="1">Belongs to the LysR transcriptional regulatory family.</text>
</comment>
<sequence>MDQSSTDFDWSHMRAFLATAETGSLSAAARVLGLTQPTLGRQVAALEQALGVTLFERAGRSLTLTQTGTDLLPHARQMAKAAAHLSLIATSQSQSIEGEIRVTASDVFSAYLMPDVLRQVQEHAPRLHVELVATNDLADLIRREADIAIRHVRPTEPELIARRLTDTTAHLYAASSYLDARGAPLGAADLAGHDFVGFADNARLIAHLAEIGIPVTPDNFRIGSQNALVAWRLVQQGFGIAPMADAVARDTPGIVRVLPDMPPIVFPVWLVTHRELHTSRRIRLVFDILAETLAQI</sequence>
<dbReference type="Gene3D" id="3.40.190.290">
    <property type="match status" value="1"/>
</dbReference>
<dbReference type="GO" id="GO:0006351">
    <property type="term" value="P:DNA-templated transcription"/>
    <property type="evidence" value="ECO:0007669"/>
    <property type="project" value="TreeGrafter"/>
</dbReference>
<dbReference type="SUPFAM" id="SSF46785">
    <property type="entry name" value="Winged helix' DNA-binding domain"/>
    <property type="match status" value="1"/>
</dbReference>